<dbReference type="EC" id="6.2.1.3" evidence="4"/>
<dbReference type="PANTHER" id="PTHR43767:SF1">
    <property type="entry name" value="NONRIBOSOMAL PEPTIDE SYNTHASE PES1 (EUROFUNG)-RELATED"/>
    <property type="match status" value="1"/>
</dbReference>
<dbReference type="PANTHER" id="PTHR43767">
    <property type="entry name" value="LONG-CHAIN-FATTY-ACID--COA LIGASE"/>
    <property type="match status" value="1"/>
</dbReference>
<accession>A0A9D2KBB9</accession>
<dbReference type="Gene3D" id="3.30.300.30">
    <property type="match status" value="1"/>
</dbReference>
<sequence>MFERNLYNMLYENTKKFPKRTFIYFEEKKYTYTEGFKIINQMASFMQQKGVKKGDKVIVMLGNSPEFVFSVFAVFACGAVAIPINTFFKGHEASYIVENSEALFMITEGQFEAVVEEVRVQCKKLQEIFTFDNQIVNTLNFYDYINKMPDAPIECKASVHDLAIFIYTSGTTGHPKGAMLSHYNLLENAKSCAKMINATHKDKFLILLPMFHTYTFTTCIIYPVSIGSTLIILRSVMDMKKDSFKKILLYQRPTIMLGVPQIYSVMAKSPMPKWFIKLLYPIKIHISGGAALPAEIFDQFKKKFGMNVIEGYGLSEASPVVALNPLNKQKQGTVGVTLPNVQAKVIGDDETELPRGQVGELIIKGPNVMQGYWHMPQATDDAIKNGWLFTGDFATMDEEGYITIVDRKKDLIIVKGMNVYPREVEEVIYKFPGVDAVAVIGIPSIEQGEIIAAYIQAKENETIDEKDLRNYLAKHLANFKLPKIIKVIENIPLTATGKVLKRELKELVKNGQI</sequence>
<keyword evidence="4" id="KW-0436">Ligase</keyword>
<dbReference type="AlphaFoldDB" id="A0A9D2KBB9"/>
<keyword evidence="1" id="KW-0472">Membrane</keyword>
<dbReference type="Pfam" id="PF13193">
    <property type="entry name" value="AMP-binding_C"/>
    <property type="match status" value="1"/>
</dbReference>
<reference evidence="4" key="1">
    <citation type="journal article" date="2021" name="PeerJ">
        <title>Extensive microbial diversity within the chicken gut microbiome revealed by metagenomics and culture.</title>
        <authorList>
            <person name="Gilroy R."/>
            <person name="Ravi A."/>
            <person name="Getino M."/>
            <person name="Pursley I."/>
            <person name="Horton D.L."/>
            <person name="Alikhan N.F."/>
            <person name="Baker D."/>
            <person name="Gharbi K."/>
            <person name="Hall N."/>
            <person name="Watson M."/>
            <person name="Adriaenssens E.M."/>
            <person name="Foster-Nyarko E."/>
            <person name="Jarju S."/>
            <person name="Secka A."/>
            <person name="Antonio M."/>
            <person name="Oren A."/>
            <person name="Chaudhuri R.R."/>
            <person name="La Ragione R."/>
            <person name="Hildebrand F."/>
            <person name="Pallen M.J."/>
        </authorList>
    </citation>
    <scope>NUCLEOTIDE SEQUENCE</scope>
    <source>
        <strain evidence="4">ChiW4-1371</strain>
    </source>
</reference>
<evidence type="ECO:0000313" key="5">
    <source>
        <dbReference type="Proteomes" id="UP000824176"/>
    </source>
</evidence>
<evidence type="ECO:0000256" key="1">
    <source>
        <dbReference type="SAM" id="Phobius"/>
    </source>
</evidence>
<dbReference type="InterPro" id="IPR025110">
    <property type="entry name" value="AMP-bd_C"/>
</dbReference>
<protein>
    <submittedName>
        <fullName evidence="4">Long-chain-fatty-acid--CoA ligase</fullName>
        <ecNumber evidence="4">6.2.1.3</ecNumber>
    </submittedName>
</protein>
<dbReference type="Gene3D" id="3.40.50.12780">
    <property type="entry name" value="N-terminal domain of ligase-like"/>
    <property type="match status" value="1"/>
</dbReference>
<feature type="transmembrane region" description="Helical" evidence="1">
    <location>
        <begin position="67"/>
        <end position="88"/>
    </location>
</feature>
<keyword evidence="1" id="KW-0812">Transmembrane</keyword>
<evidence type="ECO:0000313" key="4">
    <source>
        <dbReference type="EMBL" id="HIZ90259.1"/>
    </source>
</evidence>
<dbReference type="InterPro" id="IPR050237">
    <property type="entry name" value="ATP-dep_AMP-bd_enzyme"/>
</dbReference>
<name>A0A9D2KBB9_9BACT</name>
<reference evidence="4" key="2">
    <citation type="submission" date="2021-04" db="EMBL/GenBank/DDBJ databases">
        <authorList>
            <person name="Gilroy R."/>
        </authorList>
    </citation>
    <scope>NUCLEOTIDE SEQUENCE</scope>
    <source>
        <strain evidence="4">ChiW4-1371</strain>
    </source>
</reference>
<comment type="caution">
    <text evidence="4">The sequence shown here is derived from an EMBL/GenBank/DDBJ whole genome shotgun (WGS) entry which is preliminary data.</text>
</comment>
<dbReference type="Proteomes" id="UP000824176">
    <property type="component" value="Unassembled WGS sequence"/>
</dbReference>
<gene>
    <name evidence="4" type="ORF">H9804_09965</name>
</gene>
<dbReference type="PROSITE" id="PS00455">
    <property type="entry name" value="AMP_BINDING"/>
    <property type="match status" value="1"/>
</dbReference>
<organism evidence="4 5">
    <name type="scientific">Candidatus Mucispirillum faecigallinarum</name>
    <dbReference type="NCBI Taxonomy" id="2838699"/>
    <lineage>
        <taxon>Bacteria</taxon>
        <taxon>Pseudomonadati</taxon>
        <taxon>Deferribacterota</taxon>
        <taxon>Deferribacteres</taxon>
        <taxon>Deferribacterales</taxon>
        <taxon>Mucispirillaceae</taxon>
        <taxon>Mucispirillum</taxon>
    </lineage>
</organism>
<dbReference type="GO" id="GO:0004467">
    <property type="term" value="F:long-chain fatty acid-CoA ligase activity"/>
    <property type="evidence" value="ECO:0007669"/>
    <property type="project" value="UniProtKB-EC"/>
</dbReference>
<dbReference type="InterPro" id="IPR000873">
    <property type="entry name" value="AMP-dep_synth/lig_dom"/>
</dbReference>
<feature type="domain" description="AMP-dependent synthetase/ligase" evidence="2">
    <location>
        <begin position="12"/>
        <end position="373"/>
    </location>
</feature>
<dbReference type="InterPro" id="IPR020845">
    <property type="entry name" value="AMP-binding_CS"/>
</dbReference>
<evidence type="ECO:0000259" key="3">
    <source>
        <dbReference type="Pfam" id="PF13193"/>
    </source>
</evidence>
<dbReference type="InterPro" id="IPR042099">
    <property type="entry name" value="ANL_N_sf"/>
</dbReference>
<dbReference type="InterPro" id="IPR045851">
    <property type="entry name" value="AMP-bd_C_sf"/>
</dbReference>
<dbReference type="SUPFAM" id="SSF56801">
    <property type="entry name" value="Acetyl-CoA synthetase-like"/>
    <property type="match status" value="1"/>
</dbReference>
<feature type="domain" description="AMP-binding enzyme C-terminal" evidence="3">
    <location>
        <begin position="423"/>
        <end position="498"/>
    </location>
</feature>
<dbReference type="EMBL" id="DXAQ01000147">
    <property type="protein sequence ID" value="HIZ90259.1"/>
    <property type="molecule type" value="Genomic_DNA"/>
</dbReference>
<proteinExistence type="predicted"/>
<dbReference type="Pfam" id="PF00501">
    <property type="entry name" value="AMP-binding"/>
    <property type="match status" value="1"/>
</dbReference>
<evidence type="ECO:0000259" key="2">
    <source>
        <dbReference type="Pfam" id="PF00501"/>
    </source>
</evidence>
<feature type="transmembrane region" description="Helical" evidence="1">
    <location>
        <begin position="204"/>
        <end position="224"/>
    </location>
</feature>
<dbReference type="NCBIfam" id="NF004837">
    <property type="entry name" value="PRK06187.1"/>
    <property type="match status" value="1"/>
</dbReference>
<keyword evidence="1" id="KW-1133">Transmembrane helix</keyword>